<evidence type="ECO:0000313" key="3">
    <source>
        <dbReference type="Proteomes" id="UP000323720"/>
    </source>
</evidence>
<dbReference type="OrthoDB" id="1202744at2"/>
<sequence>MTMNVFESIGDKTERAADIGEKYIDASREYFKLKLFQQLAFSVSMVAKLLAVGSLLVLALIFAAFAGAITIGDLLENMALGYLSVAGIFLLIGLLIYASRGSISCYVIKKMGTKFFSEDEDE</sequence>
<proteinExistence type="predicted"/>
<name>A0A5D0R928_9FLAO</name>
<keyword evidence="3" id="KW-1185">Reference proteome</keyword>
<evidence type="ECO:0008006" key="4">
    <source>
        <dbReference type="Google" id="ProtNLM"/>
    </source>
</evidence>
<evidence type="ECO:0000313" key="2">
    <source>
        <dbReference type="EMBL" id="TYB77094.1"/>
    </source>
</evidence>
<dbReference type="EMBL" id="VSKK01000002">
    <property type="protein sequence ID" value="TYB77094.1"/>
    <property type="molecule type" value="Genomic_DNA"/>
</dbReference>
<evidence type="ECO:0000256" key="1">
    <source>
        <dbReference type="SAM" id="Phobius"/>
    </source>
</evidence>
<keyword evidence="1" id="KW-0472">Membrane</keyword>
<reference evidence="2 3" key="1">
    <citation type="submission" date="2019-08" db="EMBL/GenBank/DDBJ databases">
        <title>Genomes of Antarctic Bizionia species.</title>
        <authorList>
            <person name="Bowman J.P."/>
        </authorList>
    </citation>
    <scope>NUCLEOTIDE SEQUENCE [LARGE SCALE GENOMIC DNA]</scope>
    <source>
        <strain evidence="2 3">ADA-4</strain>
    </source>
</reference>
<comment type="caution">
    <text evidence="2">The sequence shown here is derived from an EMBL/GenBank/DDBJ whole genome shotgun (WGS) entry which is preliminary data.</text>
</comment>
<protein>
    <recommendedName>
        <fullName evidence="4">Phage holin family protein</fullName>
    </recommendedName>
</protein>
<organism evidence="2 3">
    <name type="scientific">Bizionia myxarmorum</name>
    <dbReference type="NCBI Taxonomy" id="291186"/>
    <lineage>
        <taxon>Bacteria</taxon>
        <taxon>Pseudomonadati</taxon>
        <taxon>Bacteroidota</taxon>
        <taxon>Flavobacteriia</taxon>
        <taxon>Flavobacteriales</taxon>
        <taxon>Flavobacteriaceae</taxon>
        <taxon>Bizionia</taxon>
    </lineage>
</organism>
<dbReference type="Proteomes" id="UP000323720">
    <property type="component" value="Unassembled WGS sequence"/>
</dbReference>
<feature type="transmembrane region" description="Helical" evidence="1">
    <location>
        <begin position="49"/>
        <end position="72"/>
    </location>
</feature>
<feature type="transmembrane region" description="Helical" evidence="1">
    <location>
        <begin position="78"/>
        <end position="98"/>
    </location>
</feature>
<accession>A0A5D0R928</accession>
<dbReference type="AlphaFoldDB" id="A0A5D0R928"/>
<gene>
    <name evidence="2" type="ORF">ES674_10420</name>
</gene>
<keyword evidence="1" id="KW-0812">Transmembrane</keyword>
<keyword evidence="1" id="KW-1133">Transmembrane helix</keyword>